<dbReference type="EMBL" id="JAHXZJ010002237">
    <property type="protein sequence ID" value="KAH0546961.1"/>
    <property type="molecule type" value="Genomic_DNA"/>
</dbReference>
<sequence>MNFISSSTFLGLISFITFLGLCTGNPMESPEKAENVSALLGTQCHEHKDCISTSYHCKEKTCQEAINYFLLDSNRSNRSYWTLSSNFVPFSPENGTKLEDSVLIGKASDVIFRWVNWIINSIPWAC</sequence>
<gene>
    <name evidence="2" type="ORF">KQX54_016440</name>
</gene>
<keyword evidence="3" id="KW-1185">Reference proteome</keyword>
<name>A0AAV7IA34_COTGL</name>
<accession>A0AAV7IA34</accession>
<protein>
    <submittedName>
        <fullName evidence="2">Uncharacterized protein</fullName>
    </submittedName>
</protein>
<proteinExistence type="predicted"/>
<comment type="caution">
    <text evidence="2">The sequence shown here is derived from an EMBL/GenBank/DDBJ whole genome shotgun (WGS) entry which is preliminary data.</text>
</comment>
<reference evidence="2 3" key="1">
    <citation type="journal article" date="2021" name="J. Hered.">
        <title>A chromosome-level genome assembly of the parasitoid wasp, Cotesia glomerata (Hymenoptera: Braconidae).</title>
        <authorList>
            <person name="Pinto B.J."/>
            <person name="Weis J.J."/>
            <person name="Gamble T."/>
            <person name="Ode P.J."/>
            <person name="Paul R."/>
            <person name="Zaspel J.M."/>
        </authorList>
    </citation>
    <scope>NUCLEOTIDE SEQUENCE [LARGE SCALE GENOMIC DNA]</scope>
    <source>
        <strain evidence="2">CgM1</strain>
    </source>
</reference>
<dbReference type="AlphaFoldDB" id="A0AAV7IA34"/>
<feature type="chain" id="PRO_5043496404" evidence="1">
    <location>
        <begin position="25"/>
        <end position="126"/>
    </location>
</feature>
<dbReference type="Proteomes" id="UP000826195">
    <property type="component" value="Unassembled WGS sequence"/>
</dbReference>
<evidence type="ECO:0000256" key="1">
    <source>
        <dbReference type="SAM" id="SignalP"/>
    </source>
</evidence>
<feature type="signal peptide" evidence="1">
    <location>
        <begin position="1"/>
        <end position="24"/>
    </location>
</feature>
<keyword evidence="1" id="KW-0732">Signal</keyword>
<evidence type="ECO:0000313" key="3">
    <source>
        <dbReference type="Proteomes" id="UP000826195"/>
    </source>
</evidence>
<organism evidence="2 3">
    <name type="scientific">Cotesia glomerata</name>
    <name type="common">Lepidopteran parasitic wasp</name>
    <name type="synonym">Apanteles glomeratus</name>
    <dbReference type="NCBI Taxonomy" id="32391"/>
    <lineage>
        <taxon>Eukaryota</taxon>
        <taxon>Metazoa</taxon>
        <taxon>Ecdysozoa</taxon>
        <taxon>Arthropoda</taxon>
        <taxon>Hexapoda</taxon>
        <taxon>Insecta</taxon>
        <taxon>Pterygota</taxon>
        <taxon>Neoptera</taxon>
        <taxon>Endopterygota</taxon>
        <taxon>Hymenoptera</taxon>
        <taxon>Apocrita</taxon>
        <taxon>Ichneumonoidea</taxon>
        <taxon>Braconidae</taxon>
        <taxon>Microgastrinae</taxon>
        <taxon>Cotesia</taxon>
    </lineage>
</organism>
<evidence type="ECO:0000313" key="2">
    <source>
        <dbReference type="EMBL" id="KAH0546961.1"/>
    </source>
</evidence>